<sequence length="650" mass="72900">MNRDFLDLYQLELKQLYEKSRQFAEEYPGVARRLGGLIEDKLDPGIAGLLEGAAFMAARVQLKIKSEYAEFTSALLDQVLPDYLAPIPSAALIEAVPAFDDANLKNGLSFPAGVYVDAVYVEQQKRTSCRFRLCNRLTIWPLHLEAAQYFAAPPPLQALGLEILPGTTAGLRLSFRNRTSKLEDDEPGVTPSGAPVNGLALDELPIHLVGTDVDAVALYEQIFANCRRVTLRHLDEFGDPRFIALPPEVIAQIGFEDGDALFDRHGRVFRGFSLLRDFFAFPHKFMGFRLENLRRVIALVPAHAFDLLFEFDASIPRLASVVKPRSFSLYSATIANVFEMQCSRVPLRRNEPEHHVVADRARWMDYEIYRVLDVFAHYSGTSEKVRVFPLYSLPTDNTPLNDALFYSIRRMPRRETIEEQRIGTRTNYVGSEVFLSLREPADIDESDRARELSVRALVSNRHLTEQLPVGEAGTDFFLADDMSIPLRCLAGPTPPRESLLTVERRQRAGSTAGATAWKLINFLSLNHLGLTDRNAQDRAGGLRELLGLFADLSDVVTERRIRGIVGISSRPVTRRLRQANGFNAARGVEITVKFDERAFEGNGIMVLGAVLDRFFAEYTSINSFTETVIESTQRGVVKRWPPRAGNGQPL</sequence>
<gene>
    <name evidence="1" type="primary">tssF</name>
    <name evidence="1" type="ORF">KEU06_16035</name>
</gene>
<dbReference type="PANTHER" id="PTHR35370">
    <property type="entry name" value="CYTOPLASMIC PROTEIN-RELATED-RELATED"/>
    <property type="match status" value="1"/>
</dbReference>
<dbReference type="RefSeq" id="WP_188255678.1">
    <property type="nucleotide sequence ID" value="NZ_JABVCF010000008.1"/>
</dbReference>
<reference evidence="1" key="1">
    <citation type="submission" date="2021-04" db="EMBL/GenBank/DDBJ databases">
        <title>Pseudaminobacter soli sp. nov., isolated from paddy soil contaminated by heavy metals.</title>
        <authorList>
            <person name="Zhang K."/>
        </authorList>
    </citation>
    <scope>NUCLEOTIDE SEQUENCE</scope>
    <source>
        <strain evidence="1">19-2017</strain>
    </source>
</reference>
<accession>A0A942E2U6</accession>
<dbReference type="NCBIfam" id="TIGR03359">
    <property type="entry name" value="VI_chp_6"/>
    <property type="match status" value="1"/>
</dbReference>
<proteinExistence type="predicted"/>
<name>A0A942E2U6_9HYPH</name>
<keyword evidence="2" id="KW-1185">Reference proteome</keyword>
<dbReference type="Proteomes" id="UP000680348">
    <property type="component" value="Unassembled WGS sequence"/>
</dbReference>
<dbReference type="Pfam" id="PF05947">
    <property type="entry name" value="T6SS_TssF"/>
    <property type="match status" value="1"/>
</dbReference>
<dbReference type="AlphaFoldDB" id="A0A942E2U6"/>
<evidence type="ECO:0000313" key="2">
    <source>
        <dbReference type="Proteomes" id="UP000680348"/>
    </source>
</evidence>
<evidence type="ECO:0000313" key="1">
    <source>
        <dbReference type="EMBL" id="MBS3650123.1"/>
    </source>
</evidence>
<dbReference type="InterPro" id="IPR010272">
    <property type="entry name" value="T6SS_TssF"/>
</dbReference>
<dbReference type="EMBL" id="JAGWCR010000008">
    <property type="protein sequence ID" value="MBS3650123.1"/>
    <property type="molecule type" value="Genomic_DNA"/>
</dbReference>
<dbReference type="PIRSF" id="PIRSF028304">
    <property type="entry name" value="UCP028304"/>
    <property type="match status" value="1"/>
</dbReference>
<comment type="caution">
    <text evidence="1">The sequence shown here is derived from an EMBL/GenBank/DDBJ whole genome shotgun (WGS) entry which is preliminary data.</text>
</comment>
<protein>
    <submittedName>
        <fullName evidence="1">Type VI secretion system baseplate subunit TssF</fullName>
    </submittedName>
</protein>
<organism evidence="1 2">
    <name type="scientific">Pseudaminobacter soli</name>
    <name type="common">ex Zhang et al. 2022</name>
    <dbReference type="NCBI Taxonomy" id="2831468"/>
    <lineage>
        <taxon>Bacteria</taxon>
        <taxon>Pseudomonadati</taxon>
        <taxon>Pseudomonadota</taxon>
        <taxon>Alphaproteobacteria</taxon>
        <taxon>Hyphomicrobiales</taxon>
        <taxon>Phyllobacteriaceae</taxon>
        <taxon>Pseudaminobacter</taxon>
    </lineage>
</organism>
<dbReference type="PANTHER" id="PTHR35370:SF1">
    <property type="entry name" value="TYPE VI SECRETION SYSTEM COMPONENT TSSF1"/>
    <property type="match status" value="1"/>
</dbReference>